<dbReference type="AlphaFoldDB" id="A0A3L9YWH2"/>
<evidence type="ECO:0000313" key="2">
    <source>
        <dbReference type="EMBL" id="RMA58822.1"/>
    </source>
</evidence>
<dbReference type="RefSeq" id="WP_121907760.1">
    <property type="nucleotide sequence ID" value="NZ_REFC01000013.1"/>
</dbReference>
<keyword evidence="3" id="KW-1185">Reference proteome</keyword>
<evidence type="ECO:0000313" key="3">
    <source>
        <dbReference type="Proteomes" id="UP000271339"/>
    </source>
</evidence>
<reference evidence="2 3" key="1">
    <citation type="submission" date="2018-10" db="EMBL/GenBank/DDBJ databases">
        <title>Genomic Encyclopedia of Archaeal and Bacterial Type Strains, Phase II (KMG-II): from individual species to whole genera.</title>
        <authorList>
            <person name="Goeker M."/>
        </authorList>
    </citation>
    <scope>NUCLEOTIDE SEQUENCE [LARGE SCALE GENOMIC DNA]</scope>
    <source>
        <strain evidence="2 3">DSM 23424</strain>
    </source>
</reference>
<sequence>MKLTTILAYISISTFTLSCYAQVGIRSNNPRSILDISASNKVNPTSKDGILLPRIENFPTTNPTADQDGLLVFLVADTGTFQKGLHYWDNSLAQWLDYGAEWRDGYNDDDEDLMYARQAAVNGVDVVIQDSGRIGMGTKNPEESLELKFAGDNDIQITSAEPPNAPNLIFFTTNGTFSSRQQLNDNDPLGAINGKVWNGTAKSGDVAYISPIADGDHSSGNLPTKYDLSVTGNGDETAYENGLEMTIRATGRVGIGTGNPTAALQLKAGTATANSAPLKLTPGTKLSTPETGTIEYDGTSIYFTPNSSRRLLLTGLKTTATLNFPIIINGLTDELSVTVPGAAVGSSCDCNPLGAIETGLQWSCYVSSANTVRVRLNKITTGPLDIVDPASRNWRILVME</sequence>
<protein>
    <submittedName>
        <fullName evidence="2">Uncharacterized protein</fullName>
    </submittedName>
</protein>
<proteinExistence type="predicted"/>
<feature type="chain" id="PRO_5017949598" evidence="1">
    <location>
        <begin position="22"/>
        <end position="400"/>
    </location>
</feature>
<keyword evidence="1" id="KW-0732">Signal</keyword>
<organism evidence="2 3">
    <name type="scientific">Ulvibacter antarcticus</name>
    <dbReference type="NCBI Taxonomy" id="442714"/>
    <lineage>
        <taxon>Bacteria</taxon>
        <taxon>Pseudomonadati</taxon>
        <taxon>Bacteroidota</taxon>
        <taxon>Flavobacteriia</taxon>
        <taxon>Flavobacteriales</taxon>
        <taxon>Flavobacteriaceae</taxon>
        <taxon>Ulvibacter</taxon>
    </lineage>
</organism>
<dbReference type="Proteomes" id="UP000271339">
    <property type="component" value="Unassembled WGS sequence"/>
</dbReference>
<dbReference type="PROSITE" id="PS51257">
    <property type="entry name" value="PROKAR_LIPOPROTEIN"/>
    <property type="match status" value="1"/>
</dbReference>
<accession>A0A3L9YWH2</accession>
<comment type="caution">
    <text evidence="2">The sequence shown here is derived from an EMBL/GenBank/DDBJ whole genome shotgun (WGS) entry which is preliminary data.</text>
</comment>
<gene>
    <name evidence="2" type="ORF">BXY75_2201</name>
</gene>
<name>A0A3L9YWH2_9FLAO</name>
<feature type="signal peptide" evidence="1">
    <location>
        <begin position="1"/>
        <end position="21"/>
    </location>
</feature>
<dbReference type="EMBL" id="REFC01000013">
    <property type="protein sequence ID" value="RMA58822.1"/>
    <property type="molecule type" value="Genomic_DNA"/>
</dbReference>
<dbReference type="OrthoDB" id="1488700at2"/>
<evidence type="ECO:0000256" key="1">
    <source>
        <dbReference type="SAM" id="SignalP"/>
    </source>
</evidence>